<keyword evidence="1" id="KW-1133">Transmembrane helix</keyword>
<dbReference type="Proteomes" id="UP000053257">
    <property type="component" value="Unassembled WGS sequence"/>
</dbReference>
<gene>
    <name evidence="2" type="ORF">PHLGIDRAFT_199838</name>
</gene>
<proteinExistence type="predicted"/>
<keyword evidence="1" id="KW-0472">Membrane</keyword>
<dbReference type="PANTHER" id="PTHR40465:SF1">
    <property type="entry name" value="DUF6534 DOMAIN-CONTAINING PROTEIN"/>
    <property type="match status" value="1"/>
</dbReference>
<dbReference type="EMBL" id="KN840577">
    <property type="protein sequence ID" value="KIP04366.1"/>
    <property type="molecule type" value="Genomic_DNA"/>
</dbReference>
<dbReference type="PANTHER" id="PTHR40465">
    <property type="entry name" value="CHROMOSOME 1, WHOLE GENOME SHOTGUN SEQUENCE"/>
    <property type="match status" value="1"/>
</dbReference>
<dbReference type="HOGENOM" id="CLU_046025_16_2_1"/>
<sequence>MTADLMSPPSNSLVAEAAPRFLACLLNWGLYGALSVQVYWYYIAFPNDRWFPKTLVYSVYALDTAQTIIVTNDVFNVYAKNFGNTVMLDSIGTEWLAVPILTSIVSCTVQMYYGFRLKILSRSRVLMAVVYVVCAPLFCAS</sequence>
<feature type="transmembrane region" description="Helical" evidence="1">
    <location>
        <begin position="95"/>
        <end position="115"/>
    </location>
</feature>
<reference evidence="2 3" key="1">
    <citation type="journal article" date="2014" name="PLoS Genet.">
        <title>Analysis of the Phlebiopsis gigantea genome, transcriptome and secretome provides insight into its pioneer colonization strategies of wood.</title>
        <authorList>
            <person name="Hori C."/>
            <person name="Ishida T."/>
            <person name="Igarashi K."/>
            <person name="Samejima M."/>
            <person name="Suzuki H."/>
            <person name="Master E."/>
            <person name="Ferreira P."/>
            <person name="Ruiz-Duenas F.J."/>
            <person name="Held B."/>
            <person name="Canessa P."/>
            <person name="Larrondo L.F."/>
            <person name="Schmoll M."/>
            <person name="Druzhinina I.S."/>
            <person name="Kubicek C.P."/>
            <person name="Gaskell J.A."/>
            <person name="Kersten P."/>
            <person name="St John F."/>
            <person name="Glasner J."/>
            <person name="Sabat G."/>
            <person name="Splinter BonDurant S."/>
            <person name="Syed K."/>
            <person name="Yadav J."/>
            <person name="Mgbeahuruike A.C."/>
            <person name="Kovalchuk A."/>
            <person name="Asiegbu F.O."/>
            <person name="Lackner G."/>
            <person name="Hoffmeister D."/>
            <person name="Rencoret J."/>
            <person name="Gutierrez A."/>
            <person name="Sun H."/>
            <person name="Lindquist E."/>
            <person name="Barry K."/>
            <person name="Riley R."/>
            <person name="Grigoriev I.V."/>
            <person name="Henrissat B."/>
            <person name="Kues U."/>
            <person name="Berka R.M."/>
            <person name="Martinez A.T."/>
            <person name="Covert S.F."/>
            <person name="Blanchette R.A."/>
            <person name="Cullen D."/>
        </authorList>
    </citation>
    <scope>NUCLEOTIDE SEQUENCE [LARGE SCALE GENOMIC DNA]</scope>
    <source>
        <strain evidence="2 3">11061_1 CR5-6</strain>
    </source>
</reference>
<accession>A0A0C3RU20</accession>
<keyword evidence="3" id="KW-1185">Reference proteome</keyword>
<feature type="transmembrane region" description="Helical" evidence="1">
    <location>
        <begin position="20"/>
        <end position="42"/>
    </location>
</feature>
<evidence type="ECO:0000313" key="3">
    <source>
        <dbReference type="Proteomes" id="UP000053257"/>
    </source>
</evidence>
<name>A0A0C3RU20_PHLG1</name>
<dbReference type="OrthoDB" id="2953893at2759"/>
<evidence type="ECO:0000313" key="2">
    <source>
        <dbReference type="EMBL" id="KIP04366.1"/>
    </source>
</evidence>
<organism evidence="2 3">
    <name type="scientific">Phlebiopsis gigantea (strain 11061_1 CR5-6)</name>
    <name type="common">White-rot fungus</name>
    <name type="synonym">Peniophora gigantea</name>
    <dbReference type="NCBI Taxonomy" id="745531"/>
    <lineage>
        <taxon>Eukaryota</taxon>
        <taxon>Fungi</taxon>
        <taxon>Dikarya</taxon>
        <taxon>Basidiomycota</taxon>
        <taxon>Agaricomycotina</taxon>
        <taxon>Agaricomycetes</taxon>
        <taxon>Polyporales</taxon>
        <taxon>Phanerochaetaceae</taxon>
        <taxon>Phlebiopsis</taxon>
    </lineage>
</organism>
<evidence type="ECO:0000256" key="1">
    <source>
        <dbReference type="SAM" id="Phobius"/>
    </source>
</evidence>
<dbReference type="AlphaFoldDB" id="A0A0C3RU20"/>
<keyword evidence="1" id="KW-0812">Transmembrane</keyword>
<protein>
    <submittedName>
        <fullName evidence="2">Uncharacterized protein</fullName>
    </submittedName>
</protein>